<proteinExistence type="predicted"/>
<accession>A0A078AAV6</accession>
<evidence type="ECO:0000313" key="2">
    <source>
        <dbReference type="Proteomes" id="UP000039865"/>
    </source>
</evidence>
<protein>
    <submittedName>
        <fullName evidence="1">Uncharacterized protein</fullName>
    </submittedName>
</protein>
<sequence length="163" mass="19596">MTIGVQYLRDITVSDQYGQYQSILSSKCISVEDLSPNLFLYYRIQQEINTWHEIIFSIPLATMWEDQKQSIKFKSKNDNTQGLIWSNNDTMNYLTRSFDYQQDEIEFQDFHLNNINQFRMIQNIKLVQQQYTKLQKIEKELIAMLVKIVLSLQIHFWLKDARK</sequence>
<reference evidence="1 2" key="1">
    <citation type="submission" date="2014-06" db="EMBL/GenBank/DDBJ databases">
        <authorList>
            <person name="Swart Estienne"/>
        </authorList>
    </citation>
    <scope>NUCLEOTIDE SEQUENCE [LARGE SCALE GENOMIC DNA]</scope>
    <source>
        <strain evidence="1 2">130c</strain>
    </source>
</reference>
<keyword evidence="2" id="KW-1185">Reference proteome</keyword>
<organism evidence="1 2">
    <name type="scientific">Stylonychia lemnae</name>
    <name type="common">Ciliate</name>
    <dbReference type="NCBI Taxonomy" id="5949"/>
    <lineage>
        <taxon>Eukaryota</taxon>
        <taxon>Sar</taxon>
        <taxon>Alveolata</taxon>
        <taxon>Ciliophora</taxon>
        <taxon>Intramacronucleata</taxon>
        <taxon>Spirotrichea</taxon>
        <taxon>Stichotrichia</taxon>
        <taxon>Sporadotrichida</taxon>
        <taxon>Oxytrichidae</taxon>
        <taxon>Stylonychinae</taxon>
        <taxon>Stylonychia</taxon>
    </lineage>
</organism>
<dbReference type="AlphaFoldDB" id="A0A078AAV6"/>
<gene>
    <name evidence="1" type="primary">Contig5263.g5640</name>
    <name evidence="1" type="ORF">STYLEM_7726</name>
</gene>
<dbReference type="EMBL" id="CCKQ01007385">
    <property type="protein sequence ID" value="CDW78742.1"/>
    <property type="molecule type" value="Genomic_DNA"/>
</dbReference>
<dbReference type="InParanoid" id="A0A078AAV6"/>
<evidence type="ECO:0000313" key="1">
    <source>
        <dbReference type="EMBL" id="CDW78742.1"/>
    </source>
</evidence>
<name>A0A078AAV6_STYLE</name>
<dbReference type="Proteomes" id="UP000039865">
    <property type="component" value="Unassembled WGS sequence"/>
</dbReference>